<proteinExistence type="inferred from homology"/>
<evidence type="ECO:0000313" key="7">
    <source>
        <dbReference type="EMBL" id="CAH1520964.1"/>
    </source>
</evidence>
<evidence type="ECO:0000256" key="6">
    <source>
        <dbReference type="SAM" id="Phobius"/>
    </source>
</evidence>
<dbReference type="InterPro" id="IPR002549">
    <property type="entry name" value="AI-2E-like"/>
</dbReference>
<keyword evidence="5 6" id="KW-0472">Membrane</keyword>
<dbReference type="Proteomes" id="UP001295420">
    <property type="component" value="Unassembled WGS sequence"/>
</dbReference>
<dbReference type="AlphaFoldDB" id="A0AAU9PY95"/>
<gene>
    <name evidence="7" type="ORF">THF1D04_10544</name>
</gene>
<feature type="transmembrane region" description="Helical" evidence="6">
    <location>
        <begin position="110"/>
        <end position="133"/>
    </location>
</feature>
<keyword evidence="4 6" id="KW-1133">Transmembrane helix</keyword>
<evidence type="ECO:0000256" key="5">
    <source>
        <dbReference type="ARBA" id="ARBA00023136"/>
    </source>
</evidence>
<evidence type="ECO:0000313" key="8">
    <source>
        <dbReference type="Proteomes" id="UP001295420"/>
    </source>
</evidence>
<sequence length="415" mass="44597">MILVNDDLDLREVTERITALYRGLPRSELTSNFEEHPLSNPKENLEHVLSKAMTASLIRFSVIAFIVIVCCWAFLPFLPILLWALVLAIALYPIKQYLQAKTKWTSARTSTLIALAGVLLLGGPTAMVGNSFATKTFDAYEAYQEGTLVVSKPSETVQDWPVIGEELYDVWNEASENLPSFVEKRQPQIKTLFSWIGDKASGGAKSVFLLIGAIIIAGIMLAWSQPAAHSIQKIFISFSGKARGPELHALTTATIRQVAIGIIGIAFLTAMTFGATVALSGVPAAALFTLIALVFAIVQLPVTLVALVAVALLWSGTDNSTLHNMIFTVLILGASLVDNFLKPLILGRGLEVPMPIVLIGAIGGMMSGGILGMFIGAAFLAAGYQVFMKWVEAQTDEPETPVLTDQSSSGTQTTS</sequence>
<dbReference type="EMBL" id="CAKMTQ010000001">
    <property type="protein sequence ID" value="CAH1520964.1"/>
    <property type="molecule type" value="Genomic_DNA"/>
</dbReference>
<evidence type="ECO:0000256" key="4">
    <source>
        <dbReference type="ARBA" id="ARBA00022989"/>
    </source>
</evidence>
<accession>A0AAU9PY95</accession>
<name>A0AAU9PY95_9VIBR</name>
<evidence type="ECO:0000256" key="3">
    <source>
        <dbReference type="ARBA" id="ARBA00022692"/>
    </source>
</evidence>
<feature type="transmembrane region" description="Helical" evidence="6">
    <location>
        <begin position="57"/>
        <end position="75"/>
    </location>
</feature>
<feature type="transmembrane region" description="Helical" evidence="6">
    <location>
        <begin position="326"/>
        <end position="345"/>
    </location>
</feature>
<protein>
    <recommendedName>
        <fullName evidence="9">AI-2E family transporter</fullName>
    </recommendedName>
</protein>
<reference evidence="7" key="1">
    <citation type="submission" date="2022-01" db="EMBL/GenBank/DDBJ databases">
        <authorList>
            <person name="Lagorce A."/>
        </authorList>
    </citation>
    <scope>NUCLEOTIDE SEQUENCE</scope>
    <source>
        <strain evidence="7">Th15_F1_D04</strain>
    </source>
</reference>
<comment type="similarity">
    <text evidence="2">Belongs to the autoinducer-2 exporter (AI-2E) (TC 2.A.86) family.</text>
</comment>
<comment type="subcellular location">
    <subcellularLocation>
        <location evidence="1">Membrane</location>
        <topology evidence="1">Multi-pass membrane protein</topology>
    </subcellularLocation>
</comment>
<feature type="transmembrane region" description="Helical" evidence="6">
    <location>
        <begin position="357"/>
        <end position="382"/>
    </location>
</feature>
<feature type="transmembrane region" description="Helical" evidence="6">
    <location>
        <begin position="258"/>
        <end position="279"/>
    </location>
</feature>
<feature type="transmembrane region" description="Helical" evidence="6">
    <location>
        <begin position="285"/>
        <end position="314"/>
    </location>
</feature>
<evidence type="ECO:0000256" key="1">
    <source>
        <dbReference type="ARBA" id="ARBA00004141"/>
    </source>
</evidence>
<dbReference type="GO" id="GO:0016020">
    <property type="term" value="C:membrane"/>
    <property type="evidence" value="ECO:0007669"/>
    <property type="project" value="UniProtKB-SubCell"/>
</dbReference>
<evidence type="ECO:0008006" key="9">
    <source>
        <dbReference type="Google" id="ProtNLM"/>
    </source>
</evidence>
<organism evidence="7 8">
    <name type="scientific">Vibrio owensii</name>
    <dbReference type="NCBI Taxonomy" id="696485"/>
    <lineage>
        <taxon>Bacteria</taxon>
        <taxon>Pseudomonadati</taxon>
        <taxon>Pseudomonadota</taxon>
        <taxon>Gammaproteobacteria</taxon>
        <taxon>Vibrionales</taxon>
        <taxon>Vibrionaceae</taxon>
        <taxon>Vibrio</taxon>
    </lineage>
</organism>
<evidence type="ECO:0000256" key="2">
    <source>
        <dbReference type="ARBA" id="ARBA00009773"/>
    </source>
</evidence>
<comment type="caution">
    <text evidence="7">The sequence shown here is derived from an EMBL/GenBank/DDBJ whole genome shotgun (WGS) entry which is preliminary data.</text>
</comment>
<feature type="transmembrane region" description="Helical" evidence="6">
    <location>
        <begin position="203"/>
        <end position="223"/>
    </location>
</feature>
<keyword evidence="3 6" id="KW-0812">Transmembrane</keyword>
<dbReference type="Pfam" id="PF01594">
    <property type="entry name" value="AI-2E_transport"/>
    <property type="match status" value="1"/>
</dbReference>